<evidence type="ECO:0000313" key="3">
    <source>
        <dbReference type="EMBL" id="RDU23652.1"/>
    </source>
</evidence>
<evidence type="ECO:0000259" key="2">
    <source>
        <dbReference type="Pfam" id="PF22725"/>
    </source>
</evidence>
<dbReference type="Gene3D" id="3.30.360.10">
    <property type="entry name" value="Dihydrodipicolinate Reductase, domain 2"/>
    <property type="match status" value="1"/>
</dbReference>
<dbReference type="Gene3D" id="3.40.50.720">
    <property type="entry name" value="NAD(P)-binding Rossmann-like Domain"/>
    <property type="match status" value="1"/>
</dbReference>
<dbReference type="RefSeq" id="WP_115481797.1">
    <property type="nucleotide sequence ID" value="NZ_QRCT01000020.1"/>
</dbReference>
<feature type="domain" description="GFO/IDH/MocA-like oxidoreductase" evidence="2">
    <location>
        <begin position="138"/>
        <end position="246"/>
    </location>
</feature>
<name>A0A371AVU1_9FIRM</name>
<accession>A0A371AVU1</accession>
<reference evidence="3 4" key="1">
    <citation type="submission" date="2018-07" db="EMBL/GenBank/DDBJ databases">
        <title>Anaerosacharophilus polymeroproducens gen. nov. sp. nov., an anaerobic bacterium isolated from salt field.</title>
        <authorList>
            <person name="Kim W."/>
            <person name="Yang S.-H."/>
            <person name="Oh J."/>
            <person name="Lee J.-H."/>
            <person name="Kwon K.K."/>
        </authorList>
    </citation>
    <scope>NUCLEOTIDE SEQUENCE [LARGE SCALE GENOMIC DNA]</scope>
    <source>
        <strain evidence="3 4">MCWD5</strain>
    </source>
</reference>
<dbReference type="OrthoDB" id="9783105at2"/>
<comment type="caution">
    <text evidence="3">The sequence shown here is derived from an EMBL/GenBank/DDBJ whole genome shotgun (WGS) entry which is preliminary data.</text>
</comment>
<dbReference type="InterPro" id="IPR055170">
    <property type="entry name" value="GFO_IDH_MocA-like_dom"/>
</dbReference>
<proteinExistence type="predicted"/>
<dbReference type="SUPFAM" id="SSF51735">
    <property type="entry name" value="NAD(P)-binding Rossmann-fold domains"/>
    <property type="match status" value="1"/>
</dbReference>
<evidence type="ECO:0000259" key="1">
    <source>
        <dbReference type="Pfam" id="PF01408"/>
    </source>
</evidence>
<feature type="domain" description="Gfo/Idh/MocA-like oxidoreductase N-terminal" evidence="1">
    <location>
        <begin position="2"/>
        <end position="117"/>
    </location>
</feature>
<dbReference type="PANTHER" id="PTHR43054">
    <property type="match status" value="1"/>
</dbReference>
<organism evidence="3 4">
    <name type="scientific">Anaerosacchariphilus polymeriproducens</name>
    <dbReference type="NCBI Taxonomy" id="1812858"/>
    <lineage>
        <taxon>Bacteria</taxon>
        <taxon>Bacillati</taxon>
        <taxon>Bacillota</taxon>
        <taxon>Clostridia</taxon>
        <taxon>Lachnospirales</taxon>
        <taxon>Lachnospiraceae</taxon>
        <taxon>Anaerosacchariphilus</taxon>
    </lineage>
</organism>
<dbReference type="GO" id="GO:0000166">
    <property type="term" value="F:nucleotide binding"/>
    <property type="evidence" value="ECO:0007669"/>
    <property type="project" value="InterPro"/>
</dbReference>
<dbReference type="Pfam" id="PF01408">
    <property type="entry name" value="GFO_IDH_MocA"/>
    <property type="match status" value="1"/>
</dbReference>
<evidence type="ECO:0000313" key="4">
    <source>
        <dbReference type="Proteomes" id="UP000255036"/>
    </source>
</evidence>
<dbReference type="Proteomes" id="UP000255036">
    <property type="component" value="Unassembled WGS sequence"/>
</dbReference>
<dbReference type="SUPFAM" id="SSF55347">
    <property type="entry name" value="Glyceraldehyde-3-phosphate dehydrogenase-like, C-terminal domain"/>
    <property type="match status" value="1"/>
</dbReference>
<sequence>MKLGIVGSGKIVKEFLPSLVTLPDIEVRGICGTPRSIDKVRQMCFQYQLPCAVKEFEELLALGIDTVYIAVPNFLHYSYCDRALKSGLNVIVEKPIASNRKETNTLAELAKKNKLFLYEAVTTTYLSSFRKIQEWLPQIGTIKIVLCNYSQYSSRYDAFRQGEIMPVFDSEKSGGALMDLNLYNLHFAVGLFGMPNDVQYFANVERGIDTSGILTMQYPGFQAVCIAAKDCESEPCYMIQGTGGYIKANRPSNQIGAVTIHRNDGTEKTFENLEWKNRMVPEFKTFIEKIRLGDLEHCYSKLDESIAVSEIQTKARLQAGIVFPVDRFEGQDRL</sequence>
<dbReference type="PANTHER" id="PTHR43054:SF1">
    <property type="entry name" value="SCYLLO-INOSITOL 2-DEHYDROGENASE (NADP(+)) IOLU"/>
    <property type="match status" value="1"/>
</dbReference>
<dbReference type="EMBL" id="QRCT01000020">
    <property type="protein sequence ID" value="RDU23652.1"/>
    <property type="molecule type" value="Genomic_DNA"/>
</dbReference>
<gene>
    <name evidence="3" type="ORF">DWV06_08700</name>
</gene>
<protein>
    <submittedName>
        <fullName evidence="3">Gfo/Idh/MocA family oxidoreductase</fullName>
    </submittedName>
</protein>
<dbReference type="Pfam" id="PF22725">
    <property type="entry name" value="GFO_IDH_MocA_C3"/>
    <property type="match status" value="1"/>
</dbReference>
<dbReference type="InterPro" id="IPR036291">
    <property type="entry name" value="NAD(P)-bd_dom_sf"/>
</dbReference>
<dbReference type="InterPro" id="IPR000683">
    <property type="entry name" value="Gfo/Idh/MocA-like_OxRdtase_N"/>
</dbReference>
<dbReference type="AlphaFoldDB" id="A0A371AVU1"/>
<keyword evidence="4" id="KW-1185">Reference proteome</keyword>